<evidence type="ECO:0008006" key="4">
    <source>
        <dbReference type="Google" id="ProtNLM"/>
    </source>
</evidence>
<sequence>MRFGLCALVSLFVISGARAVRPAPQVVAQVQCATCPSKDLAGNVVVASSGGTVGVPRFCGYSETVTNPASPKVFCFYNNNAGAVSGTSHPQCPPTTSLVACK</sequence>
<dbReference type="OrthoDB" id="3047378at2759"/>
<proteinExistence type="predicted"/>
<evidence type="ECO:0000313" key="2">
    <source>
        <dbReference type="EMBL" id="GLB41184.1"/>
    </source>
</evidence>
<accession>A0A9P3UN39</accession>
<reference evidence="2" key="1">
    <citation type="submission" date="2022-07" db="EMBL/GenBank/DDBJ databases">
        <title>The genome of Lyophyllum shimeji provides insight into the initial evolution of ectomycorrhizal fungal genome.</title>
        <authorList>
            <person name="Kobayashi Y."/>
            <person name="Shibata T."/>
            <person name="Hirakawa H."/>
            <person name="Shigenobu S."/>
            <person name="Nishiyama T."/>
            <person name="Yamada A."/>
            <person name="Hasebe M."/>
            <person name="Kawaguchi M."/>
        </authorList>
    </citation>
    <scope>NUCLEOTIDE SEQUENCE</scope>
    <source>
        <strain evidence="2">AT787</strain>
    </source>
</reference>
<keyword evidence="1" id="KW-0732">Signal</keyword>
<comment type="caution">
    <text evidence="2">The sequence shown here is derived from an EMBL/GenBank/DDBJ whole genome shotgun (WGS) entry which is preliminary data.</text>
</comment>
<feature type="signal peptide" evidence="1">
    <location>
        <begin position="1"/>
        <end position="19"/>
    </location>
</feature>
<organism evidence="2 3">
    <name type="scientific">Lyophyllum shimeji</name>
    <name type="common">Hon-shimeji</name>
    <name type="synonym">Tricholoma shimeji</name>
    <dbReference type="NCBI Taxonomy" id="47721"/>
    <lineage>
        <taxon>Eukaryota</taxon>
        <taxon>Fungi</taxon>
        <taxon>Dikarya</taxon>
        <taxon>Basidiomycota</taxon>
        <taxon>Agaricomycotina</taxon>
        <taxon>Agaricomycetes</taxon>
        <taxon>Agaricomycetidae</taxon>
        <taxon>Agaricales</taxon>
        <taxon>Tricholomatineae</taxon>
        <taxon>Lyophyllaceae</taxon>
        <taxon>Lyophyllum</taxon>
    </lineage>
</organism>
<gene>
    <name evidence="2" type="ORF">LshimejAT787_0903990</name>
</gene>
<dbReference type="Proteomes" id="UP001063166">
    <property type="component" value="Unassembled WGS sequence"/>
</dbReference>
<feature type="chain" id="PRO_5040514429" description="Secreted protein" evidence="1">
    <location>
        <begin position="20"/>
        <end position="102"/>
    </location>
</feature>
<dbReference type="AlphaFoldDB" id="A0A9P3UN39"/>
<evidence type="ECO:0000313" key="3">
    <source>
        <dbReference type="Proteomes" id="UP001063166"/>
    </source>
</evidence>
<keyword evidence="3" id="KW-1185">Reference proteome</keyword>
<name>A0A9P3UN39_LYOSH</name>
<evidence type="ECO:0000256" key="1">
    <source>
        <dbReference type="SAM" id="SignalP"/>
    </source>
</evidence>
<protein>
    <recommendedName>
        <fullName evidence="4">Secreted protein</fullName>
    </recommendedName>
</protein>
<dbReference type="EMBL" id="BRPK01000009">
    <property type="protein sequence ID" value="GLB41184.1"/>
    <property type="molecule type" value="Genomic_DNA"/>
</dbReference>